<dbReference type="PROSITE" id="PS51760">
    <property type="entry name" value="GH10_2"/>
    <property type="match status" value="1"/>
</dbReference>
<keyword evidence="10" id="KW-0732">Signal</keyword>
<dbReference type="InterPro" id="IPR017853">
    <property type="entry name" value="GH"/>
</dbReference>
<dbReference type="PANTHER" id="PTHR31490">
    <property type="entry name" value="GLYCOSYL HYDROLASE"/>
    <property type="match status" value="1"/>
</dbReference>
<dbReference type="PANTHER" id="PTHR31490:SF90">
    <property type="entry name" value="ENDO-1,4-BETA-XYLANASE A"/>
    <property type="match status" value="1"/>
</dbReference>
<dbReference type="PROSITE" id="PS00591">
    <property type="entry name" value="GH10_1"/>
    <property type="match status" value="1"/>
</dbReference>
<evidence type="ECO:0000313" key="13">
    <source>
        <dbReference type="Proteomes" id="UP000317036"/>
    </source>
</evidence>
<keyword evidence="5 9" id="KW-0119">Carbohydrate metabolism</keyword>
<evidence type="ECO:0000259" key="11">
    <source>
        <dbReference type="PROSITE" id="PS51760"/>
    </source>
</evidence>
<evidence type="ECO:0000256" key="5">
    <source>
        <dbReference type="ARBA" id="ARBA00023277"/>
    </source>
</evidence>
<evidence type="ECO:0000256" key="2">
    <source>
        <dbReference type="ARBA" id="ARBA00004851"/>
    </source>
</evidence>
<evidence type="ECO:0000256" key="3">
    <source>
        <dbReference type="ARBA" id="ARBA00022651"/>
    </source>
</evidence>
<dbReference type="Proteomes" id="UP000317036">
    <property type="component" value="Unassembled WGS sequence"/>
</dbReference>
<keyword evidence="6 9" id="KW-0326">Glycosidase</keyword>
<feature type="chain" id="PRO_5039480133" description="Beta-xylanase" evidence="10">
    <location>
        <begin position="32"/>
        <end position="395"/>
    </location>
</feature>
<dbReference type="AlphaFoldDB" id="A0A559JFC0"/>
<evidence type="ECO:0000256" key="7">
    <source>
        <dbReference type="ARBA" id="ARBA00023326"/>
    </source>
</evidence>
<keyword evidence="4 9" id="KW-0378">Hydrolase</keyword>
<dbReference type="GO" id="GO:0045493">
    <property type="term" value="P:xylan catabolic process"/>
    <property type="evidence" value="ECO:0007669"/>
    <property type="project" value="UniProtKB-UniPathway"/>
</dbReference>
<comment type="pathway">
    <text evidence="2">Glycan degradation; xylan degradation.</text>
</comment>
<evidence type="ECO:0000256" key="4">
    <source>
        <dbReference type="ARBA" id="ARBA00022801"/>
    </source>
</evidence>
<feature type="signal peptide" evidence="10">
    <location>
        <begin position="1"/>
        <end position="31"/>
    </location>
</feature>
<keyword evidence="7 9" id="KW-0624">Polysaccharide degradation</keyword>
<dbReference type="UniPathway" id="UPA00114"/>
<dbReference type="InterPro" id="IPR001000">
    <property type="entry name" value="GH10_dom"/>
</dbReference>
<comment type="caution">
    <text evidence="12">The sequence shown here is derived from an EMBL/GenBank/DDBJ whole genome shotgun (WGS) entry which is preliminary data.</text>
</comment>
<feature type="active site" description="Nucleophile" evidence="8">
    <location>
        <position position="306"/>
    </location>
</feature>
<evidence type="ECO:0000256" key="10">
    <source>
        <dbReference type="SAM" id="SignalP"/>
    </source>
</evidence>
<dbReference type="InterPro" id="IPR031158">
    <property type="entry name" value="GH10_AS"/>
</dbReference>
<feature type="domain" description="GH10" evidence="11">
    <location>
        <begin position="59"/>
        <end position="394"/>
    </location>
</feature>
<protein>
    <recommendedName>
        <fullName evidence="9">Beta-xylanase</fullName>
        <ecNumber evidence="9">3.2.1.8</ecNumber>
    </recommendedName>
</protein>
<keyword evidence="3 12" id="KW-0858">Xylan degradation</keyword>
<dbReference type="InterPro" id="IPR044846">
    <property type="entry name" value="GH10"/>
</dbReference>
<dbReference type="Pfam" id="PF00331">
    <property type="entry name" value="Glyco_hydro_10"/>
    <property type="match status" value="1"/>
</dbReference>
<dbReference type="GO" id="GO:0031176">
    <property type="term" value="F:endo-1,4-beta-xylanase activity"/>
    <property type="evidence" value="ECO:0007669"/>
    <property type="project" value="UniProtKB-EC"/>
</dbReference>
<evidence type="ECO:0000256" key="6">
    <source>
        <dbReference type="ARBA" id="ARBA00023295"/>
    </source>
</evidence>
<evidence type="ECO:0000256" key="9">
    <source>
        <dbReference type="RuleBase" id="RU361174"/>
    </source>
</evidence>
<comment type="catalytic activity">
    <reaction evidence="1 9">
        <text>Endohydrolysis of (1-&gt;4)-beta-D-xylosidic linkages in xylans.</text>
        <dbReference type="EC" id="3.2.1.8"/>
    </reaction>
</comment>
<dbReference type="EMBL" id="VNJI01000091">
    <property type="protein sequence ID" value="TVX98573.1"/>
    <property type="molecule type" value="Genomic_DNA"/>
</dbReference>
<evidence type="ECO:0000256" key="8">
    <source>
        <dbReference type="PROSITE-ProRule" id="PRU10061"/>
    </source>
</evidence>
<reference evidence="12 13" key="1">
    <citation type="submission" date="2019-07" db="EMBL/GenBank/DDBJ databases">
        <authorList>
            <person name="Kim J."/>
        </authorList>
    </citation>
    <scope>NUCLEOTIDE SEQUENCE [LARGE SCALE GENOMIC DNA]</scope>
    <source>
        <strain evidence="12 13">JC52</strain>
    </source>
</reference>
<evidence type="ECO:0000256" key="1">
    <source>
        <dbReference type="ARBA" id="ARBA00000681"/>
    </source>
</evidence>
<gene>
    <name evidence="12" type="ORF">FPZ49_34425</name>
</gene>
<comment type="similarity">
    <text evidence="9">Belongs to the glycosyl hydrolase 10 (cellulase F) family.</text>
</comment>
<evidence type="ECO:0000313" key="12">
    <source>
        <dbReference type="EMBL" id="TVX98573.1"/>
    </source>
</evidence>
<dbReference type="EC" id="3.2.1.8" evidence="9"/>
<proteinExistence type="inferred from homology"/>
<accession>A0A559JFC0</accession>
<dbReference type="SMART" id="SM00633">
    <property type="entry name" value="Glyco_10"/>
    <property type="match status" value="1"/>
</dbReference>
<keyword evidence="13" id="KW-1185">Reference proteome</keyword>
<dbReference type="OrthoDB" id="9809277at2"/>
<dbReference type="SUPFAM" id="SSF51445">
    <property type="entry name" value="(Trans)glycosidases"/>
    <property type="match status" value="1"/>
</dbReference>
<organism evidence="12 13">
    <name type="scientific">Paenibacillus cremeus</name>
    <dbReference type="NCBI Taxonomy" id="2163881"/>
    <lineage>
        <taxon>Bacteria</taxon>
        <taxon>Bacillati</taxon>
        <taxon>Bacillota</taxon>
        <taxon>Bacilli</taxon>
        <taxon>Bacillales</taxon>
        <taxon>Paenibacillaceae</taxon>
        <taxon>Paenibacillus</taxon>
    </lineage>
</organism>
<dbReference type="Gene3D" id="3.20.20.80">
    <property type="entry name" value="Glycosidases"/>
    <property type="match status" value="1"/>
</dbReference>
<sequence>MECVGLRKWSHLILFAAVVVLLINCTGCDTAQPAGKGAENSSVAPVRGENATKEVTTLVQDIPSIAQVYADYFPIGAAIQPDMTTGKNAEIIKKHFNSVVAETRMKWQPTEPTENKFTFTDSDLIVNFAKENHMKVRGHTLIWHTAVPSWVFQDVNGKEMTEPTEENKALLRQRMENHIKNVVTHFGDDVYAWDVVNEAIDEKQPDGFRNSKWYQILGPEYIEDAFEYAHKYAPNAKLYINEYETHIKKKRQFLYDLVKGLKSKGIQIDGVGHQSHFNVNWPATLDVIGETLEMFAGLGVDNQITELDVSVYQNKSVAGNSTLSQVLAEQQGNRYHDLFDLFRREKTKGRITGVTLWGIADDHTWLTTKSRKDFPLLFDEQLKPKRAYWGVINLN</sequence>
<dbReference type="PRINTS" id="PR00134">
    <property type="entry name" value="GLHYDRLASE10"/>
</dbReference>
<name>A0A559JFC0_9BACL</name>